<sequence>MQRIGETRDEATRPTVEPGPRANTSPLAKPACLQIPTGPALWPWVLLSGPFLFPPNPPPPIHSPPVASLQRCQALSDSETMLGPLQDDDSAAATGHTGAVGEPSLAAGQKRQASSAAAQGPGQEPPRRPKRGKYTPLPVMSRCIAGGLVCAYASGPPQASRRGNQNDQVRVLGEEMAQLRQQVADLVGTVQQLRHSEGPARDRSGSLHSRDATVVPSPAGAAAAGSKDGPPKQPQFVGPTRPTFGLMVGERSLTRMGIPTFESPPPSAAPSPSEPPRDAASETDFWLRCTPEEVARLLSVFEEEVESVYPFIDIADLASRASHTLDLLRGPAPTETPGPVSQKDVEITKIAVATALVVEAHGKSELSTTLAESVERHVSRIASPQVDLQGIQLLTMLSIYYFHCDDELLAWRTIGIAAREALEMGLHRKKSLFDNFKNPDARRLATRVFWCVYVLDRRWSFGTSLSFALADRDIDPGLPEPDADFCYLKCMVGYGRLCSKLWDAIPPLGSPTQSIPDETIQALDLSTQDWLESIPPHLRLRHPRLGLAARSQPRVLQRLRALLYLRGNHTRLSIYQHCLFSTTSINSDLDTAWLVINIAQDSVQVLVHLNDTTDIYSRQQNAFNYFLLSALAVIFLAVCHAPNVFAEPCRKSFLDAIDLVRGFSRHSVVSRRLWKSIRGLLPRLRSLGLQGSEDGGGGAAPAATEAATTMTTGDSPGSGRVTNADAGPENRDFRDGGIQDPPTGTSVWDGQTSSDMMAEGDMSSSVPDMFQMRNDLLDLFDALGQGQQFPGEFGAHFYGPDEADLLNGRGGEITRRLQGLF</sequence>
<keyword evidence="2" id="KW-0804">Transcription</keyword>
<feature type="region of interest" description="Disordered" evidence="4">
    <location>
        <begin position="80"/>
        <end position="137"/>
    </location>
</feature>
<dbReference type="GO" id="GO:0000435">
    <property type="term" value="P:positive regulation of transcription from RNA polymerase II promoter by galactose"/>
    <property type="evidence" value="ECO:0007669"/>
    <property type="project" value="TreeGrafter"/>
</dbReference>
<gene>
    <name evidence="6" type="ORF">GQ602_006918</name>
</gene>
<accession>A0A8H4Q2E6</accession>
<dbReference type="GO" id="GO:0006351">
    <property type="term" value="P:DNA-templated transcription"/>
    <property type="evidence" value="ECO:0007669"/>
    <property type="project" value="InterPro"/>
</dbReference>
<keyword evidence="1" id="KW-0805">Transcription regulation</keyword>
<evidence type="ECO:0000256" key="1">
    <source>
        <dbReference type="ARBA" id="ARBA00023015"/>
    </source>
</evidence>
<feature type="region of interest" description="Disordered" evidence="4">
    <location>
        <begin position="258"/>
        <end position="281"/>
    </location>
</feature>
<keyword evidence="3" id="KW-0539">Nucleus</keyword>
<evidence type="ECO:0000256" key="4">
    <source>
        <dbReference type="SAM" id="MobiDB-lite"/>
    </source>
</evidence>
<feature type="region of interest" description="Disordered" evidence="4">
    <location>
        <begin position="1"/>
        <end position="30"/>
    </location>
</feature>
<comment type="caution">
    <text evidence="6">The sequence shown here is derived from an EMBL/GenBank/DDBJ whole genome shotgun (WGS) entry which is preliminary data.</text>
</comment>
<dbReference type="GO" id="GO:0000981">
    <property type="term" value="F:DNA-binding transcription factor activity, RNA polymerase II-specific"/>
    <property type="evidence" value="ECO:0007669"/>
    <property type="project" value="TreeGrafter"/>
</dbReference>
<evidence type="ECO:0000256" key="2">
    <source>
        <dbReference type="ARBA" id="ARBA00023163"/>
    </source>
</evidence>
<dbReference type="Pfam" id="PF04082">
    <property type="entry name" value="Fungal_trans"/>
    <property type="match status" value="1"/>
</dbReference>
<feature type="compositionally biased region" description="Basic and acidic residues" evidence="4">
    <location>
        <begin position="1"/>
        <end position="12"/>
    </location>
</feature>
<dbReference type="GO" id="GO:0000978">
    <property type="term" value="F:RNA polymerase II cis-regulatory region sequence-specific DNA binding"/>
    <property type="evidence" value="ECO:0007669"/>
    <property type="project" value="TreeGrafter"/>
</dbReference>
<evidence type="ECO:0000259" key="5">
    <source>
        <dbReference type="SMART" id="SM00906"/>
    </source>
</evidence>
<feature type="region of interest" description="Disordered" evidence="4">
    <location>
        <begin position="691"/>
        <end position="751"/>
    </location>
</feature>
<proteinExistence type="predicted"/>
<evidence type="ECO:0000313" key="6">
    <source>
        <dbReference type="EMBL" id="KAF4582294.1"/>
    </source>
</evidence>
<feature type="region of interest" description="Disordered" evidence="4">
    <location>
        <begin position="193"/>
        <end position="243"/>
    </location>
</feature>
<evidence type="ECO:0000313" key="7">
    <source>
        <dbReference type="Proteomes" id="UP000562929"/>
    </source>
</evidence>
<dbReference type="GO" id="GO:0005634">
    <property type="term" value="C:nucleus"/>
    <property type="evidence" value="ECO:0007669"/>
    <property type="project" value="TreeGrafter"/>
</dbReference>
<evidence type="ECO:0000256" key="3">
    <source>
        <dbReference type="ARBA" id="ARBA00023242"/>
    </source>
</evidence>
<dbReference type="GO" id="GO:0008270">
    <property type="term" value="F:zinc ion binding"/>
    <property type="evidence" value="ECO:0007669"/>
    <property type="project" value="InterPro"/>
</dbReference>
<keyword evidence="7" id="KW-1185">Reference proteome</keyword>
<name>A0A8H4Q2E6_9HYPO</name>
<dbReference type="OrthoDB" id="39175at2759"/>
<feature type="compositionally biased region" description="Basic and acidic residues" evidence="4">
    <location>
        <begin position="194"/>
        <end position="211"/>
    </location>
</feature>
<dbReference type="AlphaFoldDB" id="A0A8H4Q2E6"/>
<dbReference type="SMART" id="SM00906">
    <property type="entry name" value="Fungal_trans"/>
    <property type="match status" value="1"/>
</dbReference>
<dbReference type="PANTHER" id="PTHR47424">
    <property type="entry name" value="REGULATORY PROTEIN GAL4"/>
    <property type="match status" value="1"/>
</dbReference>
<feature type="compositionally biased region" description="Polar residues" evidence="4">
    <location>
        <begin position="742"/>
        <end position="751"/>
    </location>
</feature>
<dbReference type="InterPro" id="IPR007219">
    <property type="entry name" value="XnlR_reg_dom"/>
</dbReference>
<dbReference type="CDD" id="cd12148">
    <property type="entry name" value="fungal_TF_MHR"/>
    <property type="match status" value="1"/>
</dbReference>
<dbReference type="PANTHER" id="PTHR47424:SF5">
    <property type="entry name" value="ZN(II)2CYS6 TRANSCRIPTION FACTOR (EUROFUNG)"/>
    <property type="match status" value="1"/>
</dbReference>
<feature type="domain" description="Xylanolytic transcriptional activator regulatory" evidence="5">
    <location>
        <begin position="410"/>
        <end position="485"/>
    </location>
</feature>
<feature type="compositionally biased region" description="Low complexity" evidence="4">
    <location>
        <begin position="214"/>
        <end position="226"/>
    </location>
</feature>
<dbReference type="InterPro" id="IPR051127">
    <property type="entry name" value="Fungal_SecMet_Regulators"/>
</dbReference>
<reference evidence="6 7" key="1">
    <citation type="journal article" date="2020" name="G3 (Bethesda)">
        <title>Genetic Underpinnings of Host Manipulation by Ophiocordyceps as Revealed by Comparative Transcriptomics.</title>
        <authorList>
            <person name="Will I."/>
            <person name="Das B."/>
            <person name="Trinh T."/>
            <person name="Brachmann A."/>
            <person name="Ohm R.A."/>
            <person name="de Bekker C."/>
        </authorList>
    </citation>
    <scope>NUCLEOTIDE SEQUENCE [LARGE SCALE GENOMIC DNA]</scope>
    <source>
        <strain evidence="6 7">EC05</strain>
    </source>
</reference>
<feature type="compositionally biased region" description="Basic and acidic residues" evidence="4">
    <location>
        <begin position="728"/>
        <end position="737"/>
    </location>
</feature>
<protein>
    <submittedName>
        <fullName evidence="6">Casein kinase II, regulatory subunit</fullName>
    </submittedName>
</protein>
<organism evidence="6 7">
    <name type="scientific">Ophiocordyceps camponoti-floridani</name>
    <dbReference type="NCBI Taxonomy" id="2030778"/>
    <lineage>
        <taxon>Eukaryota</taxon>
        <taxon>Fungi</taxon>
        <taxon>Dikarya</taxon>
        <taxon>Ascomycota</taxon>
        <taxon>Pezizomycotina</taxon>
        <taxon>Sordariomycetes</taxon>
        <taxon>Hypocreomycetidae</taxon>
        <taxon>Hypocreales</taxon>
        <taxon>Ophiocordycipitaceae</taxon>
        <taxon>Ophiocordyceps</taxon>
    </lineage>
</organism>
<dbReference type="Proteomes" id="UP000562929">
    <property type="component" value="Unassembled WGS sequence"/>
</dbReference>
<feature type="compositionally biased region" description="Pro residues" evidence="4">
    <location>
        <begin position="262"/>
        <end position="274"/>
    </location>
</feature>
<feature type="compositionally biased region" description="Low complexity" evidence="4">
    <location>
        <begin position="700"/>
        <end position="713"/>
    </location>
</feature>
<dbReference type="EMBL" id="JAACLJ010000008">
    <property type="protein sequence ID" value="KAF4582294.1"/>
    <property type="molecule type" value="Genomic_DNA"/>
</dbReference>